<sequence length="729" mass="84062">MYRQQLGNDKKVITGFIVNIRRTYIGKDFSNRIIFQNDGWKYYKRNDLILSKEFDAVIELSLTNQEYYARCQKEWAFKKFFILVDERKMYEEGLKSTDVGLLCPDGFFMPECVDFFRDQMHPLNFSAFYYKIIQYITQYTQLLSFDKDSKFRSISDNSDNSSGFFVQIIQKIPTVHKNCLVLRVWDGSKRNNAVKFADSKTFIGPLKIFEFQKLPIDRINYSNERNQASKFGINGCNYCIDINVNGVEEIARFMNVKEGDWIFIKKLEKRLCESKDSYSMSKELYDNYVNVNKFKFLDRLSNSLLHAIMWDFRFWKYLFGNYNLFNLAESRKRKHSASSSSRSVSPLRKNCHPRILYVEDVSDDEEFNSITASKIKHPRISFTEEKSHSYISHAKFHPVIETPSPKYVSKNLSNADALEKLSTRDIPKELANISITQKVPTKDVPEKLSNERVGKKLPSKDISKKFKNDGVLVNTSTKHFCESVSDSVSNESVLKRMPVGNDLTHKKIDQGVTQNSRLIENKKFLSECNKVRNDAASSTTENSIEGVDGLLIQDIVTIGAYPVSVSSQIDLEPLSNLEEDSVLSQVNKLNTPLKQHETCDSVRIELGKELRTYFHSRKSTDPFISNKTKDEQIFKCNYKITSTNSTLDNGSYKKIENSLFKNGIVNDIYAIINKLMASKIGLFSKQLCTITDLGLLEYLVCIKKIESTTNPTNNVVILIDLTQKTRSRF</sequence>
<accession>A0AC35UI49</accession>
<name>A0AC35UI49_9BILA</name>
<protein>
    <submittedName>
        <fullName evidence="2">POT1PC domain-containing protein</fullName>
    </submittedName>
</protein>
<reference evidence="2" key="1">
    <citation type="submission" date="2016-11" db="UniProtKB">
        <authorList>
            <consortium name="WormBaseParasite"/>
        </authorList>
    </citation>
    <scope>IDENTIFICATION</scope>
    <source>
        <strain evidence="2">KR3021</strain>
    </source>
</reference>
<evidence type="ECO:0000313" key="1">
    <source>
        <dbReference type="Proteomes" id="UP000095286"/>
    </source>
</evidence>
<organism evidence="1 2">
    <name type="scientific">Rhabditophanes sp. KR3021</name>
    <dbReference type="NCBI Taxonomy" id="114890"/>
    <lineage>
        <taxon>Eukaryota</taxon>
        <taxon>Metazoa</taxon>
        <taxon>Ecdysozoa</taxon>
        <taxon>Nematoda</taxon>
        <taxon>Chromadorea</taxon>
        <taxon>Rhabditida</taxon>
        <taxon>Tylenchina</taxon>
        <taxon>Panagrolaimomorpha</taxon>
        <taxon>Strongyloidoidea</taxon>
        <taxon>Alloionematidae</taxon>
        <taxon>Rhabditophanes</taxon>
    </lineage>
</organism>
<dbReference type="WBParaSite" id="RSKR_0001172666.1">
    <property type="protein sequence ID" value="RSKR_0001172666.1"/>
    <property type="gene ID" value="RSKR_0001172666"/>
</dbReference>
<proteinExistence type="predicted"/>
<evidence type="ECO:0000313" key="2">
    <source>
        <dbReference type="WBParaSite" id="RSKR_0001172666.1"/>
    </source>
</evidence>
<dbReference type="Proteomes" id="UP000095286">
    <property type="component" value="Unplaced"/>
</dbReference>